<dbReference type="Gene3D" id="3.30.70.270">
    <property type="match status" value="1"/>
</dbReference>
<dbReference type="GO" id="GO:0005886">
    <property type="term" value="C:plasma membrane"/>
    <property type="evidence" value="ECO:0007669"/>
    <property type="project" value="TreeGrafter"/>
</dbReference>
<gene>
    <name evidence="5" type="ORF">H3H36_08360</name>
</gene>
<dbReference type="GO" id="GO:0043709">
    <property type="term" value="P:cell adhesion involved in single-species biofilm formation"/>
    <property type="evidence" value="ECO:0007669"/>
    <property type="project" value="TreeGrafter"/>
</dbReference>
<evidence type="ECO:0000259" key="4">
    <source>
        <dbReference type="PROSITE" id="PS50887"/>
    </source>
</evidence>
<dbReference type="InterPro" id="IPR029787">
    <property type="entry name" value="Nucleotide_cyclase"/>
</dbReference>
<dbReference type="EMBL" id="JACEZS010000005">
    <property type="protein sequence ID" value="MBA5605371.1"/>
    <property type="molecule type" value="Genomic_DNA"/>
</dbReference>
<dbReference type="SUPFAM" id="SSF55073">
    <property type="entry name" value="Nucleotide cyclase"/>
    <property type="match status" value="1"/>
</dbReference>
<keyword evidence="6" id="KW-1185">Reference proteome</keyword>
<sequence length="462" mass="49800">MAYGVVILSVLIFMAAAPFAKVQLQRVWAFIPAYESALVICDLITASLLFGQFHSFQVRSLYVLACGYLFTALTACVHLLTFPGVFDAGGLLGAGPQTTAWLYMVWHGGFPLFVIAYALLRRSPVDDVLPIRRTSLMIVLGGLLVLAVVAAQTLLVTRFQAVLPSIMVADRYTPVMLTVVGTVWCLSLLALVAVWRCGVRSVLDLWLIVVMWVWVVDVALSAMLNGGRFDVGFYVGRLYGLLAASFVLMVLLAESGMMYSSLLDMMERLRRINLTDGLTGITNRRAFDAELQLEWRRALRGHAPLALLMIDVDYFKTYNDTHGHVAGDSCLRAVAQALAGASHRAGDMVARYGGEEFVALLPQTGLADAELIAQRMRLAVANLGIPHAGTAGWPQVTVSIGVVAASCRAADTESGQAGQLQPPATLLVEAADKALYVAKAAGRNRISANGLRVADTHAPHPA</sequence>
<dbReference type="FunFam" id="3.30.70.270:FF:000001">
    <property type="entry name" value="Diguanylate cyclase domain protein"/>
    <property type="match status" value="1"/>
</dbReference>
<comment type="caution">
    <text evidence="5">The sequence shown here is derived from an EMBL/GenBank/DDBJ whole genome shotgun (WGS) entry which is preliminary data.</text>
</comment>
<keyword evidence="3" id="KW-0812">Transmembrane</keyword>
<evidence type="ECO:0000256" key="3">
    <source>
        <dbReference type="SAM" id="Phobius"/>
    </source>
</evidence>
<dbReference type="NCBIfam" id="TIGR00254">
    <property type="entry name" value="GGDEF"/>
    <property type="match status" value="1"/>
</dbReference>
<feature type="transmembrane region" description="Helical" evidence="3">
    <location>
        <begin position="136"/>
        <end position="155"/>
    </location>
</feature>
<dbReference type="Pfam" id="PF00990">
    <property type="entry name" value="GGDEF"/>
    <property type="match status" value="1"/>
</dbReference>
<evidence type="ECO:0000256" key="1">
    <source>
        <dbReference type="ARBA" id="ARBA00012528"/>
    </source>
</evidence>
<dbReference type="InterPro" id="IPR033424">
    <property type="entry name" value="MASE4"/>
</dbReference>
<dbReference type="Pfam" id="PF17158">
    <property type="entry name" value="MASE4"/>
    <property type="match status" value="1"/>
</dbReference>
<feature type="transmembrane region" description="Helical" evidence="3">
    <location>
        <begin position="30"/>
        <end position="49"/>
    </location>
</feature>
<dbReference type="CDD" id="cd01949">
    <property type="entry name" value="GGDEF"/>
    <property type="match status" value="1"/>
</dbReference>
<dbReference type="InterPro" id="IPR043128">
    <property type="entry name" value="Rev_trsase/Diguanyl_cyclase"/>
</dbReference>
<dbReference type="PROSITE" id="PS50887">
    <property type="entry name" value="GGDEF"/>
    <property type="match status" value="1"/>
</dbReference>
<dbReference type="GO" id="GO:0052621">
    <property type="term" value="F:diguanylate cyclase activity"/>
    <property type="evidence" value="ECO:0007669"/>
    <property type="project" value="UniProtKB-EC"/>
</dbReference>
<organism evidence="5 6">
    <name type="scientific">Rugamonas fusca</name>
    <dbReference type="NCBI Taxonomy" id="2758568"/>
    <lineage>
        <taxon>Bacteria</taxon>
        <taxon>Pseudomonadati</taxon>
        <taxon>Pseudomonadota</taxon>
        <taxon>Betaproteobacteria</taxon>
        <taxon>Burkholderiales</taxon>
        <taxon>Oxalobacteraceae</taxon>
        <taxon>Telluria group</taxon>
        <taxon>Rugamonas</taxon>
    </lineage>
</organism>
<protein>
    <recommendedName>
        <fullName evidence="1">diguanylate cyclase</fullName>
        <ecNumber evidence="1">2.7.7.65</ecNumber>
    </recommendedName>
</protein>
<evidence type="ECO:0000256" key="2">
    <source>
        <dbReference type="ARBA" id="ARBA00034247"/>
    </source>
</evidence>
<feature type="transmembrane region" description="Helical" evidence="3">
    <location>
        <begin position="100"/>
        <end position="120"/>
    </location>
</feature>
<accession>A0A7W2EG68</accession>
<keyword evidence="3" id="KW-1133">Transmembrane helix</keyword>
<dbReference type="Proteomes" id="UP000566711">
    <property type="component" value="Unassembled WGS sequence"/>
</dbReference>
<evidence type="ECO:0000313" key="5">
    <source>
        <dbReference type="EMBL" id="MBA5605371.1"/>
    </source>
</evidence>
<dbReference type="InterPro" id="IPR050469">
    <property type="entry name" value="Diguanylate_Cyclase"/>
</dbReference>
<dbReference type="InterPro" id="IPR000160">
    <property type="entry name" value="GGDEF_dom"/>
</dbReference>
<feature type="domain" description="GGDEF" evidence="4">
    <location>
        <begin position="303"/>
        <end position="451"/>
    </location>
</feature>
<dbReference type="PANTHER" id="PTHR45138">
    <property type="entry name" value="REGULATORY COMPONENTS OF SENSORY TRANSDUCTION SYSTEM"/>
    <property type="match status" value="1"/>
</dbReference>
<dbReference type="EC" id="2.7.7.65" evidence="1"/>
<reference evidence="5 6" key="1">
    <citation type="submission" date="2020-07" db="EMBL/GenBank/DDBJ databases">
        <title>Novel species isolated from subtropical streams in China.</title>
        <authorList>
            <person name="Lu H."/>
        </authorList>
    </citation>
    <scope>NUCLEOTIDE SEQUENCE [LARGE SCALE GENOMIC DNA]</scope>
    <source>
        <strain evidence="5 6">FT3S</strain>
    </source>
</reference>
<feature type="transmembrane region" description="Helical" evidence="3">
    <location>
        <begin position="175"/>
        <end position="195"/>
    </location>
</feature>
<dbReference type="GO" id="GO:1902201">
    <property type="term" value="P:negative regulation of bacterial-type flagellum-dependent cell motility"/>
    <property type="evidence" value="ECO:0007669"/>
    <property type="project" value="TreeGrafter"/>
</dbReference>
<proteinExistence type="predicted"/>
<evidence type="ECO:0000313" key="6">
    <source>
        <dbReference type="Proteomes" id="UP000566711"/>
    </source>
</evidence>
<feature type="transmembrane region" description="Helical" evidence="3">
    <location>
        <begin position="61"/>
        <end position="80"/>
    </location>
</feature>
<name>A0A7W2EG68_9BURK</name>
<dbReference type="PANTHER" id="PTHR45138:SF9">
    <property type="entry name" value="DIGUANYLATE CYCLASE DGCM-RELATED"/>
    <property type="match status" value="1"/>
</dbReference>
<comment type="catalytic activity">
    <reaction evidence="2">
        <text>2 GTP = 3',3'-c-di-GMP + 2 diphosphate</text>
        <dbReference type="Rhea" id="RHEA:24898"/>
        <dbReference type="ChEBI" id="CHEBI:33019"/>
        <dbReference type="ChEBI" id="CHEBI:37565"/>
        <dbReference type="ChEBI" id="CHEBI:58805"/>
        <dbReference type="EC" id="2.7.7.65"/>
    </reaction>
</comment>
<dbReference type="SMART" id="SM00267">
    <property type="entry name" value="GGDEF"/>
    <property type="match status" value="1"/>
</dbReference>
<feature type="transmembrane region" description="Helical" evidence="3">
    <location>
        <begin position="238"/>
        <end position="262"/>
    </location>
</feature>
<keyword evidence="3" id="KW-0472">Membrane</keyword>
<dbReference type="AlphaFoldDB" id="A0A7W2EG68"/>
<feature type="transmembrane region" description="Helical" evidence="3">
    <location>
        <begin position="202"/>
        <end position="226"/>
    </location>
</feature>